<organism evidence="1">
    <name type="scientific">Anguilla anguilla</name>
    <name type="common">European freshwater eel</name>
    <name type="synonym">Muraena anguilla</name>
    <dbReference type="NCBI Taxonomy" id="7936"/>
    <lineage>
        <taxon>Eukaryota</taxon>
        <taxon>Metazoa</taxon>
        <taxon>Chordata</taxon>
        <taxon>Craniata</taxon>
        <taxon>Vertebrata</taxon>
        <taxon>Euteleostomi</taxon>
        <taxon>Actinopterygii</taxon>
        <taxon>Neopterygii</taxon>
        <taxon>Teleostei</taxon>
        <taxon>Anguilliformes</taxon>
        <taxon>Anguillidae</taxon>
        <taxon>Anguilla</taxon>
    </lineage>
</organism>
<sequence>MILFLVQLGLFNHLMSLMKSFNMSWILIRSDLENFIFV</sequence>
<reference evidence="1" key="1">
    <citation type="submission" date="2014-11" db="EMBL/GenBank/DDBJ databases">
        <authorList>
            <person name="Amaro Gonzalez C."/>
        </authorList>
    </citation>
    <scope>NUCLEOTIDE SEQUENCE</scope>
</reference>
<name>A0A0E9Q4Y8_ANGAN</name>
<dbReference type="EMBL" id="GBXM01096793">
    <property type="protein sequence ID" value="JAH11784.1"/>
    <property type="molecule type" value="Transcribed_RNA"/>
</dbReference>
<accession>A0A0E9Q4Y8</accession>
<evidence type="ECO:0000313" key="1">
    <source>
        <dbReference type="EMBL" id="JAH11784.1"/>
    </source>
</evidence>
<dbReference type="AlphaFoldDB" id="A0A0E9Q4Y8"/>
<protein>
    <submittedName>
        <fullName evidence="1">Uncharacterized protein</fullName>
    </submittedName>
</protein>
<proteinExistence type="predicted"/>
<reference evidence="1" key="2">
    <citation type="journal article" date="2015" name="Fish Shellfish Immunol.">
        <title>Early steps in the European eel (Anguilla anguilla)-Vibrio vulnificus interaction in the gills: Role of the RtxA13 toxin.</title>
        <authorList>
            <person name="Callol A."/>
            <person name="Pajuelo D."/>
            <person name="Ebbesson L."/>
            <person name="Teles M."/>
            <person name="MacKenzie S."/>
            <person name="Amaro C."/>
        </authorList>
    </citation>
    <scope>NUCLEOTIDE SEQUENCE</scope>
</reference>